<dbReference type="InterPro" id="IPR051537">
    <property type="entry name" value="DNA_Adenine_Mtase"/>
</dbReference>
<evidence type="ECO:0000259" key="8">
    <source>
        <dbReference type="Pfam" id="PF02384"/>
    </source>
</evidence>
<evidence type="ECO:0000256" key="3">
    <source>
        <dbReference type="ARBA" id="ARBA00022603"/>
    </source>
</evidence>
<reference evidence="9 10" key="1">
    <citation type="submission" date="2019-06" db="EMBL/GenBank/DDBJ databases">
        <title>A complete genome sequence for Luteibacter pinisoli MAH-14.</title>
        <authorList>
            <person name="Baltrus D.A."/>
        </authorList>
    </citation>
    <scope>NUCLEOTIDE SEQUENCE [LARGE SCALE GENOMIC DNA]</scope>
    <source>
        <strain evidence="9 10">MAH-14</strain>
    </source>
</reference>
<dbReference type="PANTHER" id="PTHR42933">
    <property type="entry name" value="SLR6095 PROTEIN"/>
    <property type="match status" value="1"/>
</dbReference>
<keyword evidence="4 9" id="KW-0808">Transferase</keyword>
<evidence type="ECO:0000256" key="4">
    <source>
        <dbReference type="ARBA" id="ARBA00022679"/>
    </source>
</evidence>
<dbReference type="GO" id="GO:0009007">
    <property type="term" value="F:site-specific DNA-methyltransferase (adenine-specific) activity"/>
    <property type="evidence" value="ECO:0007669"/>
    <property type="project" value="UniProtKB-EC"/>
</dbReference>
<dbReference type="InterPro" id="IPR002052">
    <property type="entry name" value="DNA_methylase_N6_adenine_CS"/>
</dbReference>
<dbReference type="GO" id="GO:0009307">
    <property type="term" value="P:DNA restriction-modification system"/>
    <property type="evidence" value="ECO:0007669"/>
    <property type="project" value="UniProtKB-KW"/>
</dbReference>
<dbReference type="Proteomes" id="UP000316093">
    <property type="component" value="Chromosome"/>
</dbReference>
<accession>A0A4Y5YZ70</accession>
<dbReference type="SUPFAM" id="SSF53335">
    <property type="entry name" value="S-adenosyl-L-methionine-dependent methyltransferases"/>
    <property type="match status" value="1"/>
</dbReference>
<dbReference type="GO" id="GO:0003677">
    <property type="term" value="F:DNA binding"/>
    <property type="evidence" value="ECO:0007669"/>
    <property type="project" value="InterPro"/>
</dbReference>
<dbReference type="EMBL" id="CP041046">
    <property type="protein sequence ID" value="QDE38147.1"/>
    <property type="molecule type" value="Genomic_DNA"/>
</dbReference>
<evidence type="ECO:0000256" key="2">
    <source>
        <dbReference type="ARBA" id="ARBA00011900"/>
    </source>
</evidence>
<dbReference type="Gene3D" id="3.40.50.150">
    <property type="entry name" value="Vaccinia Virus protein VP39"/>
    <property type="match status" value="1"/>
</dbReference>
<dbReference type="PRINTS" id="PR00507">
    <property type="entry name" value="N12N6MTFRASE"/>
</dbReference>
<keyword evidence="10" id="KW-1185">Reference proteome</keyword>
<gene>
    <name evidence="9" type="ORF">FIV34_02495</name>
</gene>
<dbReference type="RefSeq" id="WP_139979344.1">
    <property type="nucleotide sequence ID" value="NZ_CP041046.1"/>
</dbReference>
<dbReference type="OrthoDB" id="9784823at2"/>
<organism evidence="9 10">
    <name type="scientific">Luteibacter pinisoli</name>
    <dbReference type="NCBI Taxonomy" id="2589080"/>
    <lineage>
        <taxon>Bacteria</taxon>
        <taxon>Pseudomonadati</taxon>
        <taxon>Pseudomonadota</taxon>
        <taxon>Gammaproteobacteria</taxon>
        <taxon>Lysobacterales</taxon>
        <taxon>Rhodanobacteraceae</taxon>
        <taxon>Luteibacter</taxon>
    </lineage>
</organism>
<dbReference type="PANTHER" id="PTHR42933:SF1">
    <property type="entry name" value="SITE-SPECIFIC DNA-METHYLTRANSFERASE (ADENINE-SPECIFIC)"/>
    <property type="match status" value="1"/>
</dbReference>
<dbReference type="InterPro" id="IPR029063">
    <property type="entry name" value="SAM-dependent_MTases_sf"/>
</dbReference>
<evidence type="ECO:0000256" key="7">
    <source>
        <dbReference type="ARBA" id="ARBA00047942"/>
    </source>
</evidence>
<dbReference type="GO" id="GO:0008170">
    <property type="term" value="F:N-methyltransferase activity"/>
    <property type="evidence" value="ECO:0007669"/>
    <property type="project" value="InterPro"/>
</dbReference>
<keyword evidence="5" id="KW-0949">S-adenosyl-L-methionine</keyword>
<evidence type="ECO:0000256" key="6">
    <source>
        <dbReference type="ARBA" id="ARBA00022747"/>
    </source>
</evidence>
<sequence>MSKTKGISERRSEKLLDELLSAQGWSPKKPPVGDVLLQNEYGAFPLIEKALKQASKTGSGSGYPEALLVDKVTEKVLAVVEAKKLSSEHGKALREAQHYAERFKQKGYAPLAIGLAGTSDDSFELRVSRYADGEWSIVTYGGKPVSWIPNRTDLERVASPHGRPELRPTIPPPEVLARRAEEINRLLREAKIKDEFRPAVVAAIMLALASSKGRIRRDEDHILADINAECLRAFEKAGKPALGRSLHVEEANAKLATRAVEIARILEKLNVSVLTAEHDYLGQLYETFFRYTGGNTIGQYFTPRHIAQFMADVCEVGPRDHVLDPACGTGGFLVAAMDRLLRVHDLSRAEMIKVARKQLYGFETEPVTAALCVANMILRGDGATQIHQEDCFTAPDFPEGEVDVVLMNPPFPHKSSDTPSEDFVDRALEALKQRGKVAVVLPTSLIVKKSKGAWRQKILKHHRLLAVCQLPDELFQPYASATTSVVVLEKGVKHDPNVATVFVRLHHDGLTLRKGIRVERATEPNDIAMAVDAIVNKRAIPGFSGLGRVSGEREWAAGAYVDSAPPSRDEVQQAVDVHLRRLASFYTRYSREVTAQRDQVRQGGIRMADYRQLISQAKKDNAKALSDGARPGTIGDAFDIVYGMKELHSRDGIADGETLVISPTEAYNGCYGWLEFGQVMQPPFVTVAQTGSIGEAFVQFEPCAVNDDCLVLLPRKTVSEATLVIAAACLHEEKWRFSYGRKLTPARIAQFALPDDPVLEAWVEERLVHTRRVVLAALAGYADAEDKAFFVD</sequence>
<keyword evidence="6" id="KW-0680">Restriction system</keyword>
<dbReference type="EC" id="2.1.1.72" evidence="2"/>
<dbReference type="GO" id="GO:0032259">
    <property type="term" value="P:methylation"/>
    <property type="evidence" value="ECO:0007669"/>
    <property type="project" value="UniProtKB-KW"/>
</dbReference>
<protein>
    <recommendedName>
        <fullName evidence="2">site-specific DNA-methyltransferase (adenine-specific)</fullName>
        <ecNumber evidence="2">2.1.1.72</ecNumber>
    </recommendedName>
</protein>
<feature type="domain" description="DNA methylase adenine-specific" evidence="8">
    <location>
        <begin position="277"/>
        <end position="544"/>
    </location>
</feature>
<comment type="similarity">
    <text evidence="1">Belongs to the N(4)/N(6)-methyltransferase family.</text>
</comment>
<keyword evidence="3 9" id="KW-0489">Methyltransferase</keyword>
<evidence type="ECO:0000256" key="1">
    <source>
        <dbReference type="ARBA" id="ARBA00006594"/>
    </source>
</evidence>
<dbReference type="Pfam" id="PF02384">
    <property type="entry name" value="N6_Mtase"/>
    <property type="match status" value="1"/>
</dbReference>
<evidence type="ECO:0000313" key="9">
    <source>
        <dbReference type="EMBL" id="QDE38147.1"/>
    </source>
</evidence>
<evidence type="ECO:0000313" key="10">
    <source>
        <dbReference type="Proteomes" id="UP000316093"/>
    </source>
</evidence>
<name>A0A4Y5YZ70_9GAMM</name>
<dbReference type="InterPro" id="IPR003356">
    <property type="entry name" value="DNA_methylase_A-5"/>
</dbReference>
<dbReference type="AlphaFoldDB" id="A0A4Y5YZ70"/>
<dbReference type="KEGG" id="lpy:FIV34_02495"/>
<dbReference type="CDD" id="cd02440">
    <property type="entry name" value="AdoMet_MTases"/>
    <property type="match status" value="1"/>
</dbReference>
<evidence type="ECO:0000256" key="5">
    <source>
        <dbReference type="ARBA" id="ARBA00022691"/>
    </source>
</evidence>
<proteinExistence type="inferred from homology"/>
<dbReference type="PROSITE" id="PS00092">
    <property type="entry name" value="N6_MTASE"/>
    <property type="match status" value="1"/>
</dbReference>
<comment type="catalytic activity">
    <reaction evidence="7">
        <text>a 2'-deoxyadenosine in DNA + S-adenosyl-L-methionine = an N(6)-methyl-2'-deoxyadenosine in DNA + S-adenosyl-L-homocysteine + H(+)</text>
        <dbReference type="Rhea" id="RHEA:15197"/>
        <dbReference type="Rhea" id="RHEA-COMP:12418"/>
        <dbReference type="Rhea" id="RHEA-COMP:12419"/>
        <dbReference type="ChEBI" id="CHEBI:15378"/>
        <dbReference type="ChEBI" id="CHEBI:57856"/>
        <dbReference type="ChEBI" id="CHEBI:59789"/>
        <dbReference type="ChEBI" id="CHEBI:90615"/>
        <dbReference type="ChEBI" id="CHEBI:90616"/>
        <dbReference type="EC" id="2.1.1.72"/>
    </reaction>
</comment>